<evidence type="ECO:0000313" key="2">
    <source>
        <dbReference type="EMBL" id="KAG2120869.1"/>
    </source>
</evidence>
<sequence length="479" mass="52849">MGNIAHARSPLGMLPVDSTLLSHSLTAVGNSMTHSAVPRSPSSSDLIDEPITAGICRRRTDSAADQDDPTILTPSRTKRLKVYAKTVAEENDISEKGLYDFIDTGGIYYMLIDLKVCMMKSDTGRKAALLHDLKELLNSKDFKSALQNHLIACLLSPNITAYVTDTHPHIMNFIKDNSGVFKVPPSLFEDVELTAVLAKIISELLSSIHGNMKNKLLASIRKHMSIMDTAKSLAHGSIEVDSAHWNRLAFLRCCLRVFMIGISDYRTVPLKDLYSPFLILSLHTAVCARIGPKLGIDIDSIEREMLGEEEIPDGQDEGQEMHSTGTAGSGVIDNGDLADGTRELEENSGDNGNADQDYEPEDNEGPDTTPYSRALAEDDSGFGDNGKPAIFTSGKFWNFVDTSLENIHKVVKQEAVNNHQGTVFQHTSIENVFRQILVEYFQEDLADFPGNMAVPKLLTNNSPQWQTTIQNNLLWNENL</sequence>
<dbReference type="RefSeq" id="XP_041300245.1">
    <property type="nucleotide sequence ID" value="XM_041440806.1"/>
</dbReference>
<name>A0A9P7FK41_9AGAM</name>
<organism evidence="2 3">
    <name type="scientific">Suillus discolor</name>
    <dbReference type="NCBI Taxonomy" id="1912936"/>
    <lineage>
        <taxon>Eukaryota</taxon>
        <taxon>Fungi</taxon>
        <taxon>Dikarya</taxon>
        <taxon>Basidiomycota</taxon>
        <taxon>Agaricomycotina</taxon>
        <taxon>Agaricomycetes</taxon>
        <taxon>Agaricomycetidae</taxon>
        <taxon>Boletales</taxon>
        <taxon>Suillineae</taxon>
        <taxon>Suillaceae</taxon>
        <taxon>Suillus</taxon>
    </lineage>
</organism>
<protein>
    <submittedName>
        <fullName evidence="2">Uncharacterized protein</fullName>
    </submittedName>
</protein>
<gene>
    <name evidence="2" type="ORF">F5147DRAFT_766753</name>
</gene>
<dbReference type="Proteomes" id="UP000823399">
    <property type="component" value="Unassembled WGS sequence"/>
</dbReference>
<reference evidence="2" key="1">
    <citation type="journal article" date="2020" name="New Phytol.">
        <title>Comparative genomics reveals dynamic genome evolution in host specialist ectomycorrhizal fungi.</title>
        <authorList>
            <person name="Lofgren L.A."/>
            <person name="Nguyen N.H."/>
            <person name="Vilgalys R."/>
            <person name="Ruytinx J."/>
            <person name="Liao H.L."/>
            <person name="Branco S."/>
            <person name="Kuo A."/>
            <person name="LaButti K."/>
            <person name="Lipzen A."/>
            <person name="Andreopoulos W."/>
            <person name="Pangilinan J."/>
            <person name="Riley R."/>
            <person name="Hundley H."/>
            <person name="Na H."/>
            <person name="Barry K."/>
            <person name="Grigoriev I.V."/>
            <person name="Stajich J.E."/>
            <person name="Kennedy P.G."/>
        </authorList>
    </citation>
    <scope>NUCLEOTIDE SEQUENCE</scope>
    <source>
        <strain evidence="2">FC423</strain>
    </source>
</reference>
<comment type="caution">
    <text evidence="2">The sequence shown here is derived from an EMBL/GenBank/DDBJ whole genome shotgun (WGS) entry which is preliminary data.</text>
</comment>
<feature type="compositionally biased region" description="Acidic residues" evidence="1">
    <location>
        <begin position="356"/>
        <end position="365"/>
    </location>
</feature>
<feature type="region of interest" description="Disordered" evidence="1">
    <location>
        <begin position="311"/>
        <end position="382"/>
    </location>
</feature>
<evidence type="ECO:0000256" key="1">
    <source>
        <dbReference type="SAM" id="MobiDB-lite"/>
    </source>
</evidence>
<dbReference type="GeneID" id="64703065"/>
<keyword evidence="3" id="KW-1185">Reference proteome</keyword>
<accession>A0A9P7FK41</accession>
<dbReference type="AlphaFoldDB" id="A0A9P7FK41"/>
<dbReference type="EMBL" id="JABBWM010000001">
    <property type="protein sequence ID" value="KAG2120869.1"/>
    <property type="molecule type" value="Genomic_DNA"/>
</dbReference>
<dbReference type="OrthoDB" id="2674779at2759"/>
<evidence type="ECO:0000313" key="3">
    <source>
        <dbReference type="Proteomes" id="UP000823399"/>
    </source>
</evidence>
<proteinExistence type="predicted"/>